<sequence>MPKTYSISDAVKLLGKRENALVDALDKLTGTALLGGVAWGVADLLGWFDAKTEFVRLCHQLLVKAGEKRSGLSRYSASERLHAAHTVIVIVALFDALKQVDLPFKLRKIRLDKDGQRALVGLTSIFDGNSVLPCPSRPYELNLKALRDQYEQASREFLELLHDDAIWTRLSSQQQKKTDAALSRLHGRALLRYEELIRQLTVQYPELAFWLQSEHNAHVTAGLQRLEETLEATRVGAEPDERRRELSNHYRSALNQPIINTDQVPAGLEIPLTCDAYVDPDYQVCPMTEGARPALLASWFDIPARSDLHHYLAGYLTSPKAVTHPLVVLGDPGSGKSLLTKVLAARLPASDYFTVRIELRTAAAEADLHRQIDYGLSRALQENVTFAEMSRMAGDALPVVLLDGFDELLQATGVRQTDFLHRVQAFQRERSDLGKPVAVVVTSRISVSGGMQIPMNSDVLRLVPFTDANIKAWLDVWNAPNADYFAEHGLAPLPHEVVLDHRGLAAQPLLLLMLALYDAVDNALQRHHDSLGRVVLYEKLLSRFARREVDKDTHQDMADLDISVEYELARLSVVAFAMFQRGVQWVSDIAINEDMAALLNSGVAPSTHGIRTPLSEGDKVVGRFFFVQCARATRDETRLHTYEFLHATFGEFLVARFTWYVLNDLHKRESSGPRIIDGLPDDNLLCALLSFAPLTASTPVIEFLSELACGSNNRQELKSLVKRLLALSQVHRARSLDTYQPVNRAAPARYAIYSLNLVLLHVVLTRVCESSDIGIEDWSKLTMFWKGQLSNAEWRTLIESLYVRWENPPHVTLAIGTQLPETAEADRLAKRVSLREAALDARFTGDAAANEFKYAFEALPESRFDVEYATALIQLTSSPVPPDERAEHYLHWCDRYPDLVLQCLHRDVNVSPETLRLLAKAELGVSSQFIIQLCERIGRGGPDEALLDVFDDLQISRVNGGFAPQSRAGFEAPLLDAWLRLYEAGYRHPDHRHLDLRTVLTSVDYNRIAEFRPDLLFRAGTVAHEIGLFG</sequence>
<gene>
    <name evidence="2" type="ORF">SAMN05216195_10758</name>
</gene>
<dbReference type="SUPFAM" id="SSF52540">
    <property type="entry name" value="P-loop containing nucleoside triphosphate hydrolases"/>
    <property type="match status" value="1"/>
</dbReference>
<dbReference type="InterPro" id="IPR027417">
    <property type="entry name" value="P-loop_NTPase"/>
</dbReference>
<keyword evidence="3" id="KW-1185">Reference proteome</keyword>
<proteinExistence type="predicted"/>
<organism evidence="2 3">
    <name type="scientific">Lentzea flaviverrucosa</name>
    <dbReference type="NCBI Taxonomy" id="200379"/>
    <lineage>
        <taxon>Bacteria</taxon>
        <taxon>Bacillati</taxon>
        <taxon>Actinomycetota</taxon>
        <taxon>Actinomycetes</taxon>
        <taxon>Pseudonocardiales</taxon>
        <taxon>Pseudonocardiaceae</taxon>
        <taxon>Lentzea</taxon>
    </lineage>
</organism>
<reference evidence="3" key="1">
    <citation type="submission" date="2016-10" db="EMBL/GenBank/DDBJ databases">
        <authorList>
            <person name="Varghese N."/>
            <person name="Submissions S."/>
        </authorList>
    </citation>
    <scope>NUCLEOTIDE SEQUENCE [LARGE SCALE GENOMIC DNA]</scope>
    <source>
        <strain evidence="3">CGMCC 4.578</strain>
    </source>
</reference>
<dbReference type="Gene3D" id="3.40.50.300">
    <property type="entry name" value="P-loop containing nucleotide triphosphate hydrolases"/>
    <property type="match status" value="1"/>
</dbReference>
<dbReference type="Proteomes" id="UP000199028">
    <property type="component" value="Unassembled WGS sequence"/>
</dbReference>
<dbReference type="AlphaFoldDB" id="A0A1H9SGS2"/>
<protein>
    <recommendedName>
        <fullName evidence="1">NACHT N-terminal Helical domain-containing protein</fullName>
    </recommendedName>
</protein>
<evidence type="ECO:0000313" key="3">
    <source>
        <dbReference type="Proteomes" id="UP000199028"/>
    </source>
</evidence>
<dbReference type="EMBL" id="FOFT01000007">
    <property type="protein sequence ID" value="SER84164.1"/>
    <property type="molecule type" value="Genomic_DNA"/>
</dbReference>
<dbReference type="Pfam" id="PF22738">
    <property type="entry name" value="NNH7"/>
    <property type="match status" value="1"/>
</dbReference>
<accession>A0A1H9SGS2</accession>
<name>A0A1H9SGS2_9PSEU</name>
<feature type="domain" description="NACHT N-terminal Helical" evidence="1">
    <location>
        <begin position="3"/>
        <end position="213"/>
    </location>
</feature>
<dbReference type="RefSeq" id="WP_090066840.1">
    <property type="nucleotide sequence ID" value="NZ_FOFT01000007.1"/>
</dbReference>
<dbReference type="InterPro" id="IPR054567">
    <property type="entry name" value="NNH7"/>
</dbReference>
<evidence type="ECO:0000259" key="1">
    <source>
        <dbReference type="Pfam" id="PF22738"/>
    </source>
</evidence>
<dbReference type="OrthoDB" id="419933at2"/>
<evidence type="ECO:0000313" key="2">
    <source>
        <dbReference type="EMBL" id="SER84164.1"/>
    </source>
</evidence>